<keyword evidence="5" id="KW-1185">Reference proteome</keyword>
<evidence type="ECO:0000313" key="4">
    <source>
        <dbReference type="EMBL" id="CUX49015.1"/>
    </source>
</evidence>
<evidence type="ECO:0000256" key="1">
    <source>
        <dbReference type="ARBA" id="ARBA00023015"/>
    </source>
</evidence>
<dbReference type="InterPro" id="IPR050313">
    <property type="entry name" value="Carb_Metab_HTH_regulators"/>
</dbReference>
<evidence type="ECO:0000259" key="3">
    <source>
        <dbReference type="PROSITE" id="PS51000"/>
    </source>
</evidence>
<evidence type="ECO:0000256" key="2">
    <source>
        <dbReference type="ARBA" id="ARBA00023163"/>
    </source>
</evidence>
<protein>
    <submittedName>
        <fullName evidence="4">Glycerol-3-phosphate transcriptional regulator protein</fullName>
    </submittedName>
</protein>
<evidence type="ECO:0000313" key="5">
    <source>
        <dbReference type="Proteomes" id="UP000191812"/>
    </source>
</evidence>
<dbReference type="SUPFAM" id="SSF100950">
    <property type="entry name" value="NagB/RpiA/CoA transferase-like"/>
    <property type="match status" value="1"/>
</dbReference>
<dbReference type="Pfam" id="PF08220">
    <property type="entry name" value="HTH_DeoR"/>
    <property type="match status" value="1"/>
</dbReference>
<dbReference type="InterPro" id="IPR036390">
    <property type="entry name" value="WH_DNA-bd_sf"/>
</dbReference>
<dbReference type="PRINTS" id="PR00037">
    <property type="entry name" value="HTHLACR"/>
</dbReference>
<dbReference type="SUPFAM" id="SSF46785">
    <property type="entry name" value="Winged helix' DNA-binding domain"/>
    <property type="match status" value="1"/>
</dbReference>
<dbReference type="SMART" id="SM00420">
    <property type="entry name" value="HTH_DEOR"/>
    <property type="match status" value="1"/>
</dbReference>
<comment type="caution">
    <text evidence="4">The sequence shown here is derived from an EMBL/GenBank/DDBJ whole genome shotgun (WGS) entry which is preliminary data.</text>
</comment>
<keyword evidence="1" id="KW-0805">Transcription regulation</keyword>
<dbReference type="SMART" id="SM01134">
    <property type="entry name" value="DeoRC"/>
    <property type="match status" value="1"/>
</dbReference>
<dbReference type="InterPro" id="IPR014036">
    <property type="entry name" value="DeoR-like_C"/>
</dbReference>
<dbReference type="Gene3D" id="3.40.50.1360">
    <property type="match status" value="1"/>
</dbReference>
<organism evidence="4 5">
    <name type="scientific">Agrobacterium genomosp. 13 str. CFBP 6927</name>
    <dbReference type="NCBI Taxonomy" id="1183428"/>
    <lineage>
        <taxon>Bacteria</taxon>
        <taxon>Pseudomonadati</taxon>
        <taxon>Pseudomonadota</taxon>
        <taxon>Alphaproteobacteria</taxon>
        <taxon>Hyphomicrobiales</taxon>
        <taxon>Rhizobiaceae</taxon>
        <taxon>Rhizobium/Agrobacterium group</taxon>
        <taxon>Agrobacterium</taxon>
        <taxon>Agrobacterium tumefaciens complex</taxon>
    </lineage>
</organism>
<dbReference type="Pfam" id="PF00455">
    <property type="entry name" value="DeoRC"/>
    <property type="match status" value="1"/>
</dbReference>
<gene>
    <name evidence="4" type="ORF">AGR13a_Lc110086</name>
</gene>
<proteinExistence type="predicted"/>
<dbReference type="PANTHER" id="PTHR30363:SF44">
    <property type="entry name" value="AGA OPERON TRANSCRIPTIONAL REPRESSOR-RELATED"/>
    <property type="match status" value="1"/>
</dbReference>
<feature type="domain" description="HTH deoR-type" evidence="3">
    <location>
        <begin position="13"/>
        <end position="68"/>
    </location>
</feature>
<dbReference type="InterPro" id="IPR037171">
    <property type="entry name" value="NagB/RpiA_transferase-like"/>
</dbReference>
<reference evidence="4 5" key="1">
    <citation type="submission" date="2016-01" db="EMBL/GenBank/DDBJ databases">
        <authorList>
            <person name="Regsiter A."/>
            <person name="william w."/>
        </authorList>
    </citation>
    <scope>NUCLEOTIDE SEQUENCE [LARGE SCALE GENOMIC DNA]</scope>
    <source>
        <strain evidence="4 5">CFBP 6927</strain>
    </source>
</reference>
<dbReference type="Gene3D" id="1.10.10.10">
    <property type="entry name" value="Winged helix-like DNA-binding domain superfamily/Winged helix DNA-binding domain"/>
    <property type="match status" value="1"/>
</dbReference>
<dbReference type="PROSITE" id="PS51000">
    <property type="entry name" value="HTH_DEOR_2"/>
    <property type="match status" value="1"/>
</dbReference>
<accession>A0ABM9VJD2</accession>
<dbReference type="InterPro" id="IPR036388">
    <property type="entry name" value="WH-like_DNA-bd_sf"/>
</dbReference>
<dbReference type="InterPro" id="IPR001034">
    <property type="entry name" value="DeoR_HTH"/>
</dbReference>
<dbReference type="EMBL" id="FBWH01000037">
    <property type="protein sequence ID" value="CUX49015.1"/>
    <property type="molecule type" value="Genomic_DNA"/>
</dbReference>
<dbReference type="Proteomes" id="UP000191812">
    <property type="component" value="Unassembled WGS sequence"/>
</dbReference>
<sequence length="262" mass="29265">MITIIQGAFMSFTEHRLKLILDMLKQTQRVNVRELADHLQVSQESIRRDLKELEMRGYARRIYGGAVFDQQESDQPFTDRLRVSSREKAKIGEAAASLVEDGMKVFIDTGTTTLACLKHIETRKDLTVVSNSLAVAAHFFHLPQASVRVLGGRMRPDYQATYGHETVAALKEHFFDLAIIAISAIHPERGFMDFGEDEAILRRVAKAQAKRAIVVADSSKFGRLGSIHTFGLSDIDAVVTSGVMAREFSDQFSQSKVEIIHA</sequence>
<keyword evidence="2" id="KW-0804">Transcription</keyword>
<dbReference type="PANTHER" id="PTHR30363">
    <property type="entry name" value="HTH-TYPE TRANSCRIPTIONAL REGULATOR SRLR-RELATED"/>
    <property type="match status" value="1"/>
</dbReference>
<name>A0ABM9VJD2_9HYPH</name>